<evidence type="ECO:0000313" key="8">
    <source>
        <dbReference type="Proteomes" id="UP000005237"/>
    </source>
</evidence>
<evidence type="ECO:0000256" key="4">
    <source>
        <dbReference type="SAM" id="MobiDB-lite"/>
    </source>
</evidence>
<dbReference type="InterPro" id="IPR002486">
    <property type="entry name" value="Col_cuticle_N"/>
</dbReference>
<accession>A0A8R1HQ26</accession>
<dbReference type="EnsemblMetazoa" id="CJA03972.1">
    <property type="protein sequence ID" value="CJA03972.1"/>
    <property type="gene ID" value="WBGene00123176"/>
</dbReference>
<evidence type="ECO:0000256" key="5">
    <source>
        <dbReference type="SAM" id="Phobius"/>
    </source>
</evidence>
<feature type="region of interest" description="Disordered" evidence="4">
    <location>
        <begin position="170"/>
        <end position="307"/>
    </location>
</feature>
<keyword evidence="5" id="KW-1133">Transmembrane helix</keyword>
<keyword evidence="5" id="KW-0812">Transmembrane</keyword>
<feature type="domain" description="Nematode cuticle collagen N-terminal" evidence="6">
    <location>
        <begin position="31"/>
        <end position="83"/>
    </location>
</feature>
<evidence type="ECO:0000313" key="7">
    <source>
        <dbReference type="EnsemblMetazoa" id="CJA03972.1"/>
    </source>
</evidence>
<reference evidence="7" key="2">
    <citation type="submission" date="2022-06" db="UniProtKB">
        <authorList>
            <consortium name="EnsemblMetazoa"/>
        </authorList>
    </citation>
    <scope>IDENTIFICATION</scope>
    <source>
        <strain evidence="7">DF5081</strain>
    </source>
</reference>
<keyword evidence="2" id="KW-0677">Repeat</keyword>
<dbReference type="PANTHER" id="PTHR24637:SF263">
    <property type="entry name" value="COLLAGEN TRIPLE HELIX REPEAT PROTEIN-RELATED"/>
    <property type="match status" value="1"/>
</dbReference>
<reference evidence="8" key="1">
    <citation type="submission" date="2010-08" db="EMBL/GenBank/DDBJ databases">
        <authorList>
            <consortium name="Caenorhabditis japonica Sequencing Consortium"/>
            <person name="Wilson R.K."/>
        </authorList>
    </citation>
    <scope>NUCLEOTIDE SEQUENCE [LARGE SCALE GENOMIC DNA]</scope>
    <source>
        <strain evidence="8">DF5081</strain>
    </source>
</reference>
<feature type="compositionally biased region" description="Low complexity" evidence="4">
    <location>
        <begin position="255"/>
        <end position="269"/>
    </location>
</feature>
<comment type="subunit">
    <text evidence="1">Collagen polypeptide chains are complexed within the cuticle by disulfide bonds and other types of covalent cross-links.</text>
</comment>
<feature type="transmembrane region" description="Helical" evidence="5">
    <location>
        <begin position="31"/>
        <end position="55"/>
    </location>
</feature>
<evidence type="ECO:0000256" key="3">
    <source>
        <dbReference type="ARBA" id="ARBA00023157"/>
    </source>
</evidence>
<dbReference type="Pfam" id="PF01484">
    <property type="entry name" value="Col_cuticle_N"/>
    <property type="match status" value="1"/>
</dbReference>
<dbReference type="PANTHER" id="PTHR24637">
    <property type="entry name" value="COLLAGEN"/>
    <property type="match status" value="1"/>
</dbReference>
<evidence type="ECO:0000256" key="2">
    <source>
        <dbReference type="ARBA" id="ARBA00022737"/>
    </source>
</evidence>
<keyword evidence="8" id="KW-1185">Reference proteome</keyword>
<dbReference type="GO" id="GO:0042302">
    <property type="term" value="F:structural constituent of cuticle"/>
    <property type="evidence" value="ECO:0007669"/>
    <property type="project" value="InterPro"/>
</dbReference>
<organism evidence="7 8">
    <name type="scientific">Caenorhabditis japonica</name>
    <dbReference type="NCBI Taxonomy" id="281687"/>
    <lineage>
        <taxon>Eukaryota</taxon>
        <taxon>Metazoa</taxon>
        <taxon>Ecdysozoa</taxon>
        <taxon>Nematoda</taxon>
        <taxon>Chromadorea</taxon>
        <taxon>Rhabditida</taxon>
        <taxon>Rhabditina</taxon>
        <taxon>Rhabditomorpha</taxon>
        <taxon>Rhabditoidea</taxon>
        <taxon>Rhabditidae</taxon>
        <taxon>Peloderinae</taxon>
        <taxon>Caenorhabditis</taxon>
    </lineage>
</organism>
<protein>
    <submittedName>
        <fullName evidence="7">Col_cuticle_N domain-containing protein</fullName>
    </submittedName>
</protein>
<dbReference type="SMART" id="SM01088">
    <property type="entry name" value="Col_cuticle_N"/>
    <property type="match status" value="1"/>
</dbReference>
<dbReference type="Gene3D" id="1.20.5.320">
    <property type="entry name" value="6-Phosphogluconate Dehydrogenase, domain 3"/>
    <property type="match status" value="1"/>
</dbReference>
<proteinExistence type="predicted"/>
<feature type="compositionally biased region" description="Gly residues" evidence="4">
    <location>
        <begin position="277"/>
        <end position="286"/>
    </location>
</feature>
<sequence length="314" mass="30928">MIPANKKALIRIVNVTEFLSIVRFIFQKMSYAVAVFSAASIVATGLLLISVGSIVSDLNNLQLEVADGMDDFKMKSDETWSRILSLHVNPTGETAAPPNFKTLFGRHKRDNSQCHCGLQSQGCPDGPQGARGPPGVPGLNGTPGTDGKPGVDGSKLTFVHAAEADCIPCPVGEAGPPGPDGEPGVSGPNGPPGQSGAPGQPGSPGPAGPAGPVGKPGANGPAGPRGEAGPRGVRYSVGVAGKPGDVGPCGPEGPKGPAGAPGKNGAPGERGFAGQPGVPGGQGEDGTPGQPGADGGPGDDAGYCACPGRTMFEA</sequence>
<evidence type="ECO:0000256" key="1">
    <source>
        <dbReference type="ARBA" id="ARBA00011518"/>
    </source>
</evidence>
<feature type="region of interest" description="Disordered" evidence="4">
    <location>
        <begin position="124"/>
        <end position="154"/>
    </location>
</feature>
<feature type="compositionally biased region" description="Low complexity" evidence="4">
    <location>
        <begin position="210"/>
        <end position="232"/>
    </location>
</feature>
<dbReference type="AlphaFoldDB" id="A0A8R1HQ26"/>
<name>A0A8R1HQ26_CAEJA</name>
<keyword evidence="5" id="KW-0472">Membrane</keyword>
<evidence type="ECO:0000259" key="6">
    <source>
        <dbReference type="SMART" id="SM01088"/>
    </source>
</evidence>
<keyword evidence="3" id="KW-1015">Disulfide bond</keyword>
<feature type="compositionally biased region" description="Low complexity" evidence="4">
    <location>
        <begin position="182"/>
        <end position="200"/>
    </location>
</feature>
<dbReference type="Pfam" id="PF01391">
    <property type="entry name" value="Collagen"/>
    <property type="match status" value="2"/>
</dbReference>
<dbReference type="InterPro" id="IPR008160">
    <property type="entry name" value="Collagen"/>
</dbReference>
<dbReference type="Proteomes" id="UP000005237">
    <property type="component" value="Unassembled WGS sequence"/>
</dbReference>